<evidence type="ECO:0000256" key="3">
    <source>
        <dbReference type="ARBA" id="ARBA00022692"/>
    </source>
</evidence>
<dbReference type="InterPro" id="IPR001611">
    <property type="entry name" value="Leu-rich_rpt"/>
</dbReference>
<dbReference type="GO" id="GO:0016020">
    <property type="term" value="C:membrane"/>
    <property type="evidence" value="ECO:0007669"/>
    <property type="project" value="UniProtKB-SubCell"/>
</dbReference>
<feature type="region of interest" description="Disordered" evidence="8">
    <location>
        <begin position="1"/>
        <end position="72"/>
    </location>
</feature>
<evidence type="ECO:0000313" key="11">
    <source>
        <dbReference type="EMBL" id="KAG2587157.1"/>
    </source>
</evidence>
<keyword evidence="4" id="KW-0732">Signal</keyword>
<dbReference type="CDD" id="cd14066">
    <property type="entry name" value="STKc_IRAK"/>
    <property type="match status" value="1"/>
</dbReference>
<protein>
    <recommendedName>
        <fullName evidence="10">Protein kinase domain-containing protein</fullName>
    </recommendedName>
</protein>
<name>A0A8T0RME7_PANVG</name>
<dbReference type="GO" id="GO:0005524">
    <property type="term" value="F:ATP binding"/>
    <property type="evidence" value="ECO:0007669"/>
    <property type="project" value="InterPro"/>
</dbReference>
<keyword evidence="3 9" id="KW-0812">Transmembrane</keyword>
<proteinExistence type="predicted"/>
<sequence>MCARGEREGEAQARHEHQTRTPPAAPSLSPLSISYLRRTALLPPAPPAHEPSARPQEKRTPEKSMPPNGGGTALPLPLPLPLLLLLLSPPLLLLHSLADAGSLEADVAALADFRLAADPSGAALATWNLSANPAPCGGSWRGVTCAGGRVTRLVLEGLGLSGAAALPALARLDGLRVLSLKGNAFSGGIPDLSPLAGLKLLFLARNALSGPIPPSLGALYRLYRLDLSFNSLSGAVPPDLGRLDRLLTLRLDSNRLTGGIDAVALPRLKEFNVSNNLLSGRVPAAVAAFPAAAFGGNAGLCGAPLPPCKDEAQQPNASGAVNASAARDCPPAAAMVASSPSGRPAGAEAPGSGKGKMSRAAVVAIVAGDFAVVGLVAGLLFCYFWPRLSGRRSGRRLQQGEKIVYSSSPYGAAGVVAAAGAGGATFERGKMVFLEDLSCSNGGTRRFELDELLRASAEMLGKGGCGTAYKAVLDDGTVVAVKRLRDATAAAGASKKEFEHHMAVLGRLRHPHIVPLTAYYYARDEKLLVYEYMPNGSLFSLLHGNRGPGRTPLEWAARLRIAAGAARGLAYIHQSGRRGSGTPKLAHGNIKSTNILIDRLGVARLADCGLAQLGSSAAVLSAGYRAPEAPPPPRPWASRKGDVYAFGVVLLELLTGRCPGSELPNGGVVVELPRWVQSVVREEWTSEVFDLELMKDKGIEEEMVAMLQLALSCAAAAPEQRPKIGYVVKMIDEVRACGEASPSHDESVDESSGVSDSPAVSEGGALSQ</sequence>
<feature type="region of interest" description="Disordered" evidence="8">
    <location>
        <begin position="738"/>
        <end position="768"/>
    </location>
</feature>
<dbReference type="InterPro" id="IPR013210">
    <property type="entry name" value="LRR_N_plant-typ"/>
</dbReference>
<keyword evidence="5" id="KW-0677">Repeat</keyword>
<dbReference type="InterPro" id="IPR046959">
    <property type="entry name" value="PRK1-6/SRF4-like"/>
</dbReference>
<dbReference type="EMBL" id="CM029046">
    <property type="protein sequence ID" value="KAG2587157.1"/>
    <property type="molecule type" value="Genomic_DNA"/>
</dbReference>
<dbReference type="Pfam" id="PF08263">
    <property type="entry name" value="LRRNT_2"/>
    <property type="match status" value="1"/>
</dbReference>
<dbReference type="Proteomes" id="UP000823388">
    <property type="component" value="Chromosome 5N"/>
</dbReference>
<keyword evidence="12" id="KW-1185">Reference proteome</keyword>
<dbReference type="SUPFAM" id="SSF56112">
    <property type="entry name" value="Protein kinase-like (PK-like)"/>
    <property type="match status" value="1"/>
</dbReference>
<dbReference type="Gene3D" id="3.30.200.20">
    <property type="entry name" value="Phosphorylase Kinase, domain 1"/>
    <property type="match status" value="1"/>
</dbReference>
<evidence type="ECO:0000256" key="5">
    <source>
        <dbReference type="ARBA" id="ARBA00022737"/>
    </source>
</evidence>
<gene>
    <name evidence="11" type="ORF">PVAP13_5NG121400</name>
</gene>
<dbReference type="FunFam" id="3.80.10.10:FF:000400">
    <property type="entry name" value="Nuclear pore complex protein NUP107"/>
    <property type="match status" value="1"/>
</dbReference>
<dbReference type="Gene3D" id="3.80.10.10">
    <property type="entry name" value="Ribonuclease Inhibitor"/>
    <property type="match status" value="2"/>
</dbReference>
<evidence type="ECO:0000313" key="12">
    <source>
        <dbReference type="Proteomes" id="UP000823388"/>
    </source>
</evidence>
<organism evidence="11 12">
    <name type="scientific">Panicum virgatum</name>
    <name type="common">Blackwell switchgrass</name>
    <dbReference type="NCBI Taxonomy" id="38727"/>
    <lineage>
        <taxon>Eukaryota</taxon>
        <taxon>Viridiplantae</taxon>
        <taxon>Streptophyta</taxon>
        <taxon>Embryophyta</taxon>
        <taxon>Tracheophyta</taxon>
        <taxon>Spermatophyta</taxon>
        <taxon>Magnoliopsida</taxon>
        <taxon>Liliopsida</taxon>
        <taxon>Poales</taxon>
        <taxon>Poaceae</taxon>
        <taxon>PACMAD clade</taxon>
        <taxon>Panicoideae</taxon>
        <taxon>Panicodae</taxon>
        <taxon>Paniceae</taxon>
        <taxon>Panicinae</taxon>
        <taxon>Panicum</taxon>
        <taxon>Panicum sect. Hiantes</taxon>
    </lineage>
</organism>
<evidence type="ECO:0000256" key="2">
    <source>
        <dbReference type="ARBA" id="ARBA00022614"/>
    </source>
</evidence>
<keyword evidence="7 9" id="KW-0472">Membrane</keyword>
<evidence type="ECO:0000256" key="6">
    <source>
        <dbReference type="ARBA" id="ARBA00022989"/>
    </source>
</evidence>
<dbReference type="PROSITE" id="PS50011">
    <property type="entry name" value="PROTEIN_KINASE_DOM"/>
    <property type="match status" value="1"/>
</dbReference>
<comment type="subcellular location">
    <subcellularLocation>
        <location evidence="1">Membrane</location>
    </subcellularLocation>
</comment>
<feature type="compositionally biased region" description="Basic and acidic residues" evidence="8">
    <location>
        <begin position="1"/>
        <end position="19"/>
    </location>
</feature>
<dbReference type="OrthoDB" id="4062651at2759"/>
<dbReference type="PANTHER" id="PTHR48007">
    <property type="entry name" value="LEUCINE-RICH REPEAT RECEPTOR-LIKE PROTEIN KINASE PXC1"/>
    <property type="match status" value="1"/>
</dbReference>
<feature type="compositionally biased region" description="Low complexity" evidence="8">
    <location>
        <begin position="26"/>
        <end position="42"/>
    </location>
</feature>
<evidence type="ECO:0000256" key="9">
    <source>
        <dbReference type="SAM" id="Phobius"/>
    </source>
</evidence>
<evidence type="ECO:0000256" key="1">
    <source>
        <dbReference type="ARBA" id="ARBA00004370"/>
    </source>
</evidence>
<feature type="region of interest" description="Disordered" evidence="8">
    <location>
        <begin position="334"/>
        <end position="354"/>
    </location>
</feature>
<feature type="transmembrane region" description="Helical" evidence="9">
    <location>
        <begin position="360"/>
        <end position="386"/>
    </location>
</feature>
<keyword evidence="2" id="KW-0433">Leucine-rich repeat</keyword>
<dbReference type="AlphaFoldDB" id="A0A8T0RME7"/>
<dbReference type="InterPro" id="IPR032675">
    <property type="entry name" value="LRR_dom_sf"/>
</dbReference>
<feature type="domain" description="Protein kinase" evidence="10">
    <location>
        <begin position="454"/>
        <end position="735"/>
    </location>
</feature>
<dbReference type="GO" id="GO:0004672">
    <property type="term" value="F:protein kinase activity"/>
    <property type="evidence" value="ECO:0007669"/>
    <property type="project" value="InterPro"/>
</dbReference>
<dbReference type="PANTHER" id="PTHR48007:SF9">
    <property type="entry name" value="PROTEIN KINASE DOMAIN-CONTAINING PROTEIN"/>
    <property type="match status" value="1"/>
</dbReference>
<comment type="caution">
    <text evidence="11">The sequence shown here is derived from an EMBL/GenBank/DDBJ whole genome shotgun (WGS) entry which is preliminary data.</text>
</comment>
<evidence type="ECO:0000259" key="10">
    <source>
        <dbReference type="PROSITE" id="PS50011"/>
    </source>
</evidence>
<keyword evidence="6 9" id="KW-1133">Transmembrane helix</keyword>
<dbReference type="SUPFAM" id="SSF52058">
    <property type="entry name" value="L domain-like"/>
    <property type="match status" value="1"/>
</dbReference>
<dbReference type="InterPro" id="IPR000719">
    <property type="entry name" value="Prot_kinase_dom"/>
</dbReference>
<dbReference type="InterPro" id="IPR011009">
    <property type="entry name" value="Kinase-like_dom_sf"/>
</dbReference>
<evidence type="ECO:0000256" key="8">
    <source>
        <dbReference type="SAM" id="MobiDB-lite"/>
    </source>
</evidence>
<dbReference type="Pfam" id="PF00560">
    <property type="entry name" value="LRR_1"/>
    <property type="match status" value="1"/>
</dbReference>
<evidence type="ECO:0000256" key="7">
    <source>
        <dbReference type="ARBA" id="ARBA00023136"/>
    </source>
</evidence>
<accession>A0A8T0RME7</accession>
<dbReference type="Gene3D" id="1.10.510.10">
    <property type="entry name" value="Transferase(Phosphotransferase) domain 1"/>
    <property type="match status" value="1"/>
</dbReference>
<reference evidence="11" key="1">
    <citation type="submission" date="2020-05" db="EMBL/GenBank/DDBJ databases">
        <title>WGS assembly of Panicum virgatum.</title>
        <authorList>
            <person name="Lovell J.T."/>
            <person name="Jenkins J."/>
            <person name="Shu S."/>
            <person name="Juenger T.E."/>
            <person name="Schmutz J."/>
        </authorList>
    </citation>
    <scope>NUCLEOTIDE SEQUENCE</scope>
    <source>
        <strain evidence="11">AP13</strain>
    </source>
</reference>
<evidence type="ECO:0000256" key="4">
    <source>
        <dbReference type="ARBA" id="ARBA00022729"/>
    </source>
</evidence>
<feature type="compositionally biased region" description="Basic and acidic residues" evidence="8">
    <location>
        <begin position="51"/>
        <end position="62"/>
    </location>
</feature>
<dbReference type="Pfam" id="PF00069">
    <property type="entry name" value="Pkinase"/>
    <property type="match status" value="1"/>
</dbReference>